<dbReference type="KEGG" id="gbn:GEOBRER4_13140"/>
<dbReference type="GO" id="GO:0006310">
    <property type="term" value="P:DNA recombination"/>
    <property type="evidence" value="ECO:0007669"/>
    <property type="project" value="UniProtKB-KW"/>
</dbReference>
<dbReference type="InterPro" id="IPR024456">
    <property type="entry name" value="Integrase_catalytic_putative"/>
</dbReference>
<dbReference type="Pfam" id="PF12835">
    <property type="entry name" value="Integrase_1"/>
    <property type="match status" value="1"/>
</dbReference>
<proteinExistence type="predicted"/>
<evidence type="ECO:0000256" key="1">
    <source>
        <dbReference type="ARBA" id="ARBA00023125"/>
    </source>
</evidence>
<evidence type="ECO:0000256" key="2">
    <source>
        <dbReference type="ARBA" id="ARBA00023172"/>
    </source>
</evidence>
<evidence type="ECO:0000313" key="4">
    <source>
        <dbReference type="EMBL" id="BCG46564.1"/>
    </source>
</evidence>
<name>A0A6S6M4F6_9BACT</name>
<keyword evidence="1" id="KW-0238">DNA-binding</keyword>
<dbReference type="InterPro" id="IPR011010">
    <property type="entry name" value="DNA_brk_join_enz"/>
</dbReference>
<reference evidence="4 5" key="1">
    <citation type="submission" date="2020-06" db="EMBL/GenBank/DDBJ databases">
        <title>Interaction of electrochemicaly active bacteria, Geobacter bremensis R4 on different carbon anode.</title>
        <authorList>
            <person name="Meng L."/>
            <person name="Yoshida N."/>
        </authorList>
    </citation>
    <scope>NUCLEOTIDE SEQUENCE [LARGE SCALE GENOMIC DNA]</scope>
    <source>
        <strain evidence="4 5">R4</strain>
    </source>
</reference>
<dbReference type="Gene3D" id="1.10.150.130">
    <property type="match status" value="1"/>
</dbReference>
<protein>
    <recommendedName>
        <fullName evidence="3">Integrase catalytic domain-containing protein</fullName>
    </recommendedName>
</protein>
<evidence type="ECO:0000259" key="3">
    <source>
        <dbReference type="Pfam" id="PF12835"/>
    </source>
</evidence>
<dbReference type="SUPFAM" id="SSF56349">
    <property type="entry name" value="DNA breaking-rejoining enzymes"/>
    <property type="match status" value="1"/>
</dbReference>
<gene>
    <name evidence="4" type="ORF">GEOBRER4_n1365</name>
</gene>
<dbReference type="InterPro" id="IPR010998">
    <property type="entry name" value="Integrase_recombinase_N"/>
</dbReference>
<accession>A0A6S6M4F6</accession>
<sequence>MGTHIEKLQQEARNVVGKNWSGASLTREKLLGNLNRIAEFAAQRGYQHMNQIGSKLVNDFFEKLNSEGLSPSTISGYATAMRTLAGAIGKANIVARDNAPLGGSRAGTRLQPKVPNVEKMLEVRQALYEKAEWLGVAHDLRVSFGTRVKESLLTKTTFTDTLGRTLLKIEGTKGGRPRSLTVDTPEKVAAVAALKEYLTATGAKSLIPAGMTLKEAYDFQRNALHRAGATKENGANAHLARHGYAQALKEAGVEREAIAMDLGHGRTDVISHYCR</sequence>
<evidence type="ECO:0000313" key="5">
    <source>
        <dbReference type="Proteomes" id="UP000515472"/>
    </source>
</evidence>
<keyword evidence="2" id="KW-0233">DNA recombination</keyword>
<dbReference type="GO" id="GO:0003677">
    <property type="term" value="F:DNA binding"/>
    <property type="evidence" value="ECO:0007669"/>
    <property type="project" value="UniProtKB-KW"/>
</dbReference>
<dbReference type="Gene3D" id="1.10.443.10">
    <property type="entry name" value="Intergrase catalytic core"/>
    <property type="match status" value="1"/>
</dbReference>
<keyword evidence="5" id="KW-1185">Reference proteome</keyword>
<dbReference type="EMBL" id="AP023213">
    <property type="protein sequence ID" value="BCG46564.1"/>
    <property type="molecule type" value="Genomic_DNA"/>
</dbReference>
<dbReference type="Proteomes" id="UP000515472">
    <property type="component" value="Chromosome"/>
</dbReference>
<dbReference type="InterPro" id="IPR013762">
    <property type="entry name" value="Integrase-like_cat_sf"/>
</dbReference>
<dbReference type="AlphaFoldDB" id="A0A6S6M4F6"/>
<feature type="domain" description="Integrase catalytic" evidence="3">
    <location>
        <begin position="125"/>
        <end position="246"/>
    </location>
</feature>
<dbReference type="RefSeq" id="WP_185244741.1">
    <property type="nucleotide sequence ID" value="NZ_AP023213.1"/>
</dbReference>
<dbReference type="GO" id="GO:0015074">
    <property type="term" value="P:DNA integration"/>
    <property type="evidence" value="ECO:0007669"/>
    <property type="project" value="InterPro"/>
</dbReference>
<organism evidence="4 5">
    <name type="scientific">Citrifermentans bremense</name>
    <dbReference type="NCBI Taxonomy" id="60035"/>
    <lineage>
        <taxon>Bacteria</taxon>
        <taxon>Pseudomonadati</taxon>
        <taxon>Thermodesulfobacteriota</taxon>
        <taxon>Desulfuromonadia</taxon>
        <taxon>Geobacterales</taxon>
        <taxon>Geobacteraceae</taxon>
        <taxon>Citrifermentans</taxon>
    </lineage>
</organism>